<dbReference type="GO" id="GO:0016020">
    <property type="term" value="C:membrane"/>
    <property type="evidence" value="ECO:0007669"/>
    <property type="project" value="UniProtKB-SubCell"/>
</dbReference>
<evidence type="ECO:0000256" key="6">
    <source>
        <dbReference type="ARBA" id="ARBA00022989"/>
    </source>
</evidence>
<evidence type="ECO:0000256" key="4">
    <source>
        <dbReference type="ARBA" id="ARBA00022692"/>
    </source>
</evidence>
<dbReference type="InterPro" id="IPR023395">
    <property type="entry name" value="MCP_dom_sf"/>
</dbReference>
<dbReference type="SUPFAM" id="SSF103506">
    <property type="entry name" value="Mitochondrial carrier"/>
    <property type="match status" value="1"/>
</dbReference>
<dbReference type="OMA" id="IAPPIAY"/>
<feature type="transmembrane region" description="Helical" evidence="10">
    <location>
        <begin position="12"/>
        <end position="30"/>
    </location>
</feature>
<feature type="transmembrane region" description="Helical" evidence="10">
    <location>
        <begin position="50"/>
        <end position="70"/>
    </location>
</feature>
<dbReference type="InterPro" id="IPR044712">
    <property type="entry name" value="SLC25A32-like"/>
</dbReference>
<sequence length="196" mass="21428">MTLQQMRGLYRGVGVNLIGSAPAMTLYLSTYEASRDALQQVEFFQQRPSLSYLSAGMAAQAVSCVLWVPIDVIKQRMQVQTQARAGANPSIYYRSTAHAMQMIAKTEGVRGFYKGFVASMVSFGPYSSLYFMLYEKNKAMAKAYLGAEHLPPQFTLAGAALASATASFLTNPLDLVKLRIQVQAHALNSGSESYIS</sequence>
<evidence type="ECO:0000256" key="1">
    <source>
        <dbReference type="ARBA" id="ARBA00004141"/>
    </source>
</evidence>
<keyword evidence="5" id="KW-0677">Repeat</keyword>
<feature type="repeat" description="Solcar" evidence="8">
    <location>
        <begin position="47"/>
        <end position="140"/>
    </location>
</feature>
<comment type="subcellular location">
    <subcellularLocation>
        <location evidence="1">Membrane</location>
        <topology evidence="1">Multi-pass membrane protein</topology>
    </subcellularLocation>
</comment>
<organism evidence="11 12">
    <name type="scientific">Globisporangium ultimum (strain ATCC 200006 / CBS 805.95 / DAOM BR144)</name>
    <name type="common">Pythium ultimum</name>
    <dbReference type="NCBI Taxonomy" id="431595"/>
    <lineage>
        <taxon>Eukaryota</taxon>
        <taxon>Sar</taxon>
        <taxon>Stramenopiles</taxon>
        <taxon>Oomycota</taxon>
        <taxon>Peronosporomycetes</taxon>
        <taxon>Pythiales</taxon>
        <taxon>Pythiaceae</taxon>
        <taxon>Globisporangium</taxon>
    </lineage>
</organism>
<evidence type="ECO:0000313" key="11">
    <source>
        <dbReference type="EnsemblProtists" id="PYU1_T013451"/>
    </source>
</evidence>
<dbReference type="Gene3D" id="1.50.40.10">
    <property type="entry name" value="Mitochondrial carrier domain"/>
    <property type="match status" value="1"/>
</dbReference>
<evidence type="ECO:0000256" key="10">
    <source>
        <dbReference type="SAM" id="Phobius"/>
    </source>
</evidence>
<evidence type="ECO:0008006" key="13">
    <source>
        <dbReference type="Google" id="ProtNLM"/>
    </source>
</evidence>
<dbReference type="GO" id="GO:0015215">
    <property type="term" value="F:nucleotide transmembrane transporter activity"/>
    <property type="evidence" value="ECO:0007669"/>
    <property type="project" value="UniProtKB-ARBA"/>
</dbReference>
<keyword evidence="4 8" id="KW-0812">Transmembrane</keyword>
<dbReference type="eggNOG" id="KOG0770">
    <property type="taxonomic scope" value="Eukaryota"/>
</dbReference>
<evidence type="ECO:0000256" key="2">
    <source>
        <dbReference type="ARBA" id="ARBA00006375"/>
    </source>
</evidence>
<reference evidence="12" key="1">
    <citation type="journal article" date="2010" name="Genome Biol.">
        <title>Genome sequence of the necrotrophic plant pathogen Pythium ultimum reveals original pathogenicity mechanisms and effector repertoire.</title>
        <authorList>
            <person name="Levesque C.A."/>
            <person name="Brouwer H."/>
            <person name="Cano L."/>
            <person name="Hamilton J.P."/>
            <person name="Holt C."/>
            <person name="Huitema E."/>
            <person name="Raffaele S."/>
            <person name="Robideau G.P."/>
            <person name="Thines M."/>
            <person name="Win J."/>
            <person name="Zerillo M.M."/>
            <person name="Beakes G.W."/>
            <person name="Boore J.L."/>
            <person name="Busam D."/>
            <person name="Dumas B."/>
            <person name="Ferriera S."/>
            <person name="Fuerstenberg S.I."/>
            <person name="Gachon C.M."/>
            <person name="Gaulin E."/>
            <person name="Govers F."/>
            <person name="Grenville-Briggs L."/>
            <person name="Horner N."/>
            <person name="Hostetler J."/>
            <person name="Jiang R.H."/>
            <person name="Johnson J."/>
            <person name="Krajaejun T."/>
            <person name="Lin H."/>
            <person name="Meijer H.J."/>
            <person name="Moore B."/>
            <person name="Morris P."/>
            <person name="Phuntmart V."/>
            <person name="Puiu D."/>
            <person name="Shetty J."/>
            <person name="Stajich J.E."/>
            <person name="Tripathy S."/>
            <person name="Wawra S."/>
            <person name="van West P."/>
            <person name="Whitty B.R."/>
            <person name="Coutinho P.M."/>
            <person name="Henrissat B."/>
            <person name="Martin F."/>
            <person name="Thomas P.D."/>
            <person name="Tyler B.M."/>
            <person name="De Vries R.P."/>
            <person name="Kamoun S."/>
            <person name="Yandell M."/>
            <person name="Tisserat N."/>
            <person name="Buell C.R."/>
        </authorList>
    </citation>
    <scope>NUCLEOTIDE SEQUENCE</scope>
    <source>
        <strain evidence="12">DAOM:BR144</strain>
    </source>
</reference>
<accession>K3X8A2</accession>
<keyword evidence="7 8" id="KW-0472">Membrane</keyword>
<dbReference type="HOGENOM" id="CLU_015166_3_5_1"/>
<evidence type="ECO:0000313" key="12">
    <source>
        <dbReference type="Proteomes" id="UP000019132"/>
    </source>
</evidence>
<dbReference type="InParanoid" id="K3X8A2"/>
<keyword evidence="6 10" id="KW-1133">Transmembrane helix</keyword>
<reference evidence="12" key="2">
    <citation type="submission" date="2010-04" db="EMBL/GenBank/DDBJ databases">
        <authorList>
            <person name="Buell R."/>
            <person name="Hamilton J."/>
            <person name="Hostetler J."/>
        </authorList>
    </citation>
    <scope>NUCLEOTIDE SEQUENCE [LARGE SCALE GENOMIC DNA]</scope>
    <source>
        <strain evidence="12">DAOM:BR144</strain>
    </source>
</reference>
<feature type="transmembrane region" description="Helical" evidence="10">
    <location>
        <begin position="112"/>
        <end position="134"/>
    </location>
</feature>
<evidence type="ECO:0000256" key="7">
    <source>
        <dbReference type="ARBA" id="ARBA00023136"/>
    </source>
</evidence>
<dbReference type="AlphaFoldDB" id="K3X8A2"/>
<dbReference type="EnsemblProtists" id="PYU1_T013451">
    <property type="protein sequence ID" value="PYU1_T013451"/>
    <property type="gene ID" value="PYU1_G013422"/>
</dbReference>
<evidence type="ECO:0000256" key="8">
    <source>
        <dbReference type="PROSITE-ProRule" id="PRU00282"/>
    </source>
</evidence>
<evidence type="ECO:0000256" key="3">
    <source>
        <dbReference type="ARBA" id="ARBA00022448"/>
    </source>
</evidence>
<evidence type="ECO:0000256" key="9">
    <source>
        <dbReference type="RuleBase" id="RU000488"/>
    </source>
</evidence>
<protein>
    <recommendedName>
        <fullName evidence="13">Mitochondrial carrier protein</fullName>
    </recommendedName>
</protein>
<keyword evidence="3 9" id="KW-0813">Transport</keyword>
<dbReference type="Proteomes" id="UP000019132">
    <property type="component" value="Unassembled WGS sequence"/>
</dbReference>
<keyword evidence="12" id="KW-1185">Reference proteome</keyword>
<feature type="repeat" description="Solcar" evidence="8">
    <location>
        <begin position="150"/>
        <end position="196"/>
    </location>
</feature>
<name>K3X8A2_GLOUD</name>
<dbReference type="Pfam" id="PF00153">
    <property type="entry name" value="Mito_carr"/>
    <property type="match status" value="3"/>
</dbReference>
<dbReference type="InterPro" id="IPR018108">
    <property type="entry name" value="MCP_transmembrane"/>
</dbReference>
<comment type="similarity">
    <text evidence="2 9">Belongs to the mitochondrial carrier (TC 2.A.29) family.</text>
</comment>
<dbReference type="VEuPathDB" id="FungiDB:PYU1_G013422"/>
<reference evidence="11" key="3">
    <citation type="submission" date="2015-02" db="UniProtKB">
        <authorList>
            <consortium name="EnsemblProtists"/>
        </authorList>
    </citation>
    <scope>IDENTIFICATION</scope>
    <source>
        <strain evidence="11">DAOM BR144</strain>
    </source>
</reference>
<evidence type="ECO:0000256" key="5">
    <source>
        <dbReference type="ARBA" id="ARBA00022737"/>
    </source>
</evidence>
<dbReference type="PANTHER" id="PTHR45683">
    <property type="entry name" value="MITOCHONDRIAL NICOTINAMIDE ADENINE DINUCLEOTIDE TRANSPORTER 1-RELATED-RELATED"/>
    <property type="match status" value="1"/>
</dbReference>
<dbReference type="PRINTS" id="PR00926">
    <property type="entry name" value="MITOCARRIER"/>
</dbReference>
<proteinExistence type="inferred from homology"/>
<feature type="transmembrane region" description="Helical" evidence="10">
    <location>
        <begin position="154"/>
        <end position="173"/>
    </location>
</feature>
<dbReference type="PROSITE" id="PS50920">
    <property type="entry name" value="SOLCAR"/>
    <property type="match status" value="2"/>
</dbReference>
<dbReference type="EMBL" id="GL376609">
    <property type="status" value="NOT_ANNOTATED_CDS"/>
    <property type="molecule type" value="Genomic_DNA"/>
</dbReference>
<dbReference type="InterPro" id="IPR002067">
    <property type="entry name" value="MCP"/>
</dbReference>